<keyword evidence="16" id="KW-1185">Reference proteome</keyword>
<dbReference type="SUPFAM" id="SSF49354">
    <property type="entry name" value="PapD-like"/>
    <property type="match status" value="2"/>
</dbReference>
<dbReference type="InterPro" id="IPR001680">
    <property type="entry name" value="WD40_rpt"/>
</dbReference>
<evidence type="ECO:0000256" key="8">
    <source>
        <dbReference type="ARBA" id="ARBA00022840"/>
    </source>
</evidence>
<feature type="repeat" description="WD" evidence="11">
    <location>
        <begin position="688"/>
        <end position="729"/>
    </location>
</feature>
<feature type="repeat" description="WD" evidence="11">
    <location>
        <begin position="1141"/>
        <end position="1184"/>
    </location>
</feature>
<keyword evidence="4" id="KW-0808">Transferase</keyword>
<dbReference type="PROSITE" id="PS50082">
    <property type="entry name" value="WD_REPEATS_2"/>
    <property type="match status" value="3"/>
</dbReference>
<keyword evidence="6 12" id="KW-0547">Nucleotide-binding</keyword>
<evidence type="ECO:0000256" key="3">
    <source>
        <dbReference type="ARBA" id="ARBA00022574"/>
    </source>
</evidence>
<dbReference type="Gramene" id="TraesLDM7D03G04501000.1">
    <property type="protein sequence ID" value="TraesLDM7D03G04501000.1"/>
    <property type="gene ID" value="TraesLDM7D03G04501000"/>
</dbReference>
<evidence type="ECO:0000256" key="12">
    <source>
        <dbReference type="PROSITE-ProRule" id="PRU10141"/>
    </source>
</evidence>
<dbReference type="EC" id="2.7.11.1" evidence="1"/>
<reference evidence="15" key="1">
    <citation type="submission" date="2018-08" db="EMBL/GenBank/DDBJ databases">
        <authorList>
            <person name="Rossello M."/>
        </authorList>
    </citation>
    <scope>NUCLEOTIDE SEQUENCE [LARGE SCALE GENOMIC DNA]</scope>
    <source>
        <strain evidence="15">cv. Chinese Spring</strain>
    </source>
</reference>
<comment type="catalytic activity">
    <reaction evidence="10">
        <text>L-seryl-[protein] + ATP = O-phospho-L-seryl-[protein] + ADP + H(+)</text>
        <dbReference type="Rhea" id="RHEA:17989"/>
        <dbReference type="Rhea" id="RHEA-COMP:9863"/>
        <dbReference type="Rhea" id="RHEA-COMP:11604"/>
        <dbReference type="ChEBI" id="CHEBI:15378"/>
        <dbReference type="ChEBI" id="CHEBI:29999"/>
        <dbReference type="ChEBI" id="CHEBI:30616"/>
        <dbReference type="ChEBI" id="CHEBI:83421"/>
        <dbReference type="ChEBI" id="CHEBI:456216"/>
        <dbReference type="EC" id="2.7.11.1"/>
    </reaction>
</comment>
<evidence type="ECO:0000259" key="14">
    <source>
        <dbReference type="PROSITE" id="PS50202"/>
    </source>
</evidence>
<evidence type="ECO:0000256" key="11">
    <source>
        <dbReference type="PROSITE-ProRule" id="PRU00221"/>
    </source>
</evidence>
<dbReference type="OrthoDB" id="676910at2759"/>
<dbReference type="EnsemblPlants" id="TraesCS7D02G545800.1">
    <property type="protein sequence ID" value="TraesCS7D02G545800.1"/>
    <property type="gene ID" value="TraesCS7D02G545800"/>
</dbReference>
<dbReference type="GO" id="GO:0006891">
    <property type="term" value="P:intra-Golgi vesicle-mediated transport"/>
    <property type="evidence" value="ECO:0000318"/>
    <property type="project" value="GO_Central"/>
</dbReference>
<dbReference type="Gramene" id="TraesCS7D03G1300400.2">
    <property type="protein sequence ID" value="TraesCS7D03G1300400.2.CDS"/>
    <property type="gene ID" value="TraesCS7D03G1300400"/>
</dbReference>
<dbReference type="Gramene" id="TraesCLE_scaffold_004785_01G000400.1">
    <property type="protein sequence ID" value="TraesCLE_scaffold_004785_01G000400.1"/>
    <property type="gene ID" value="TraesCLE_scaffold_004785_01G000400"/>
</dbReference>
<reference evidence="15" key="2">
    <citation type="submission" date="2018-10" db="UniProtKB">
        <authorList>
            <consortium name="EnsemblPlants"/>
        </authorList>
    </citation>
    <scope>IDENTIFICATION</scope>
</reference>
<dbReference type="Gene3D" id="2.60.40.10">
    <property type="entry name" value="Immunoglobulins"/>
    <property type="match status" value="2"/>
</dbReference>
<dbReference type="Pfam" id="PF00635">
    <property type="entry name" value="Motile_Sperm"/>
    <property type="match status" value="2"/>
</dbReference>
<dbReference type="Gene3D" id="1.10.510.10">
    <property type="entry name" value="Transferase(Phosphotransferase) domain 1"/>
    <property type="match status" value="1"/>
</dbReference>
<dbReference type="Pfam" id="PF00069">
    <property type="entry name" value="Pkinase"/>
    <property type="match status" value="1"/>
</dbReference>
<dbReference type="PROSITE" id="PS50011">
    <property type="entry name" value="PROTEIN_KINASE_DOM"/>
    <property type="match status" value="1"/>
</dbReference>
<dbReference type="InterPro" id="IPR000719">
    <property type="entry name" value="Prot_kinase_dom"/>
</dbReference>
<dbReference type="InterPro" id="IPR015943">
    <property type="entry name" value="WD40/YVTN_repeat-like_dom_sf"/>
</dbReference>
<dbReference type="SMART" id="SM00320">
    <property type="entry name" value="WD40"/>
    <property type="match status" value="10"/>
</dbReference>
<dbReference type="Gramene" id="TraesNOR7D03G04541160.1">
    <property type="protein sequence ID" value="TraesNOR7D03G04541160.1"/>
    <property type="gene ID" value="TraesNOR7D03G04541160"/>
</dbReference>
<evidence type="ECO:0000256" key="5">
    <source>
        <dbReference type="ARBA" id="ARBA00022737"/>
    </source>
</evidence>
<feature type="domain" description="MSP" evidence="14">
    <location>
        <begin position="310"/>
        <end position="445"/>
    </location>
</feature>
<dbReference type="InterPro" id="IPR036322">
    <property type="entry name" value="WD40_repeat_dom_sf"/>
</dbReference>
<dbReference type="GO" id="GO:0030126">
    <property type="term" value="C:COPI vesicle coat"/>
    <property type="evidence" value="ECO:0000318"/>
    <property type="project" value="GO_Central"/>
</dbReference>
<dbReference type="InterPro" id="IPR013783">
    <property type="entry name" value="Ig-like_fold"/>
</dbReference>
<sequence length="1317" mass="149737">MDHQGCITEIELENMLFDEDLEPIALPYSLLKKITDDFSDKLEVGRGGFAVVYKAILDNGVVAVKRLSNTYMYEEKFQGEIECLMKAKHKNIVRFLGYCSDTQGNMESYNGKWVMADVQQRLLCFEYLPKGSLDGHITDLFGEIEWRKRYNIIKGVCEGLNYLHQKNIMHLDLKPGNILLDEDMMPKITDFGLSRCFEEDQTRVITKNVAGTMGYLAPECYCGEKIAITHKFDLYSLGVIIIEILTGKKGYQIAIENVLEIWSNMMLDALQWEQLRVCARIGIECTDLDPGKRPASMKHIVDALAQTECSTHLSPAGGESELLLLQQFTLCFPFEPNKVITCPLQLTNNTDKHVAFRLTDKSMESSFIRLPLYGIVPPNTPFTLIITTQEKEELPQKYIIDVILHNATLILEDDEYINTFQSQPDNFFREMGNAVQEVKLKALYTLPRHITPSLSKLISPTIKIILQMKSHNKYDEHMYALDTNQARQWIIIGDSNGYVGFWDYHAQRKIDSLKVSATHAITCVKFIEREHWIVAGTEYGDIQVYDYEKKKMITSFRVGGGGPGELLSMAVHPNKPYLLSAGWQLKLWDWDKDWECVHTFGDNFHSAYQVAVNPNNTIATASVDLEGDTVKIWSLDSPKSNYALSGHSGRVTCLDYFTCHDQEFLVTGSDDQTAKIWYLQKKICVYTLEAFISPVMSVLYHTNLQTLIIGSEDGAIYLWSTANCSLLAEKRPHRISIRPPRLTRIINIGCVGAVYHLACAMGSVAIAKGNTVAIMDINNVDYQEQSTYCNKQPLGADTRQHAEDRASKEVSGSINMLPILDIHPLELCFPYHPNEPISCSLELRNNTDENVAFRLVDKSGKSPWCFTKLPLYGIVPRRSTCNLIVTTKEEMKLKEKKDFNLVIQSSLLRDKYTMVFQNHSECDLFFEEAKEFGNMVHEVILKAVYLRYEETPSKEHNISVKYNPDDLRSIDAHQTEPWILTGHRSGYARLWNHEYLMDSFKVSGDEVSIVKFIARKKWIVVVTAYYLHVYDYACVTKIEKIQRVGPTGYSTDSPILAVHPTLPSVLSMFYTNIVVLDIDLGWKRTQKISIHDDVKRGGKKEHVKTALSFNPGDHNRFVVGFKRGEVQVWRLDSLRDPEYSLLGHYGNVTCLDFIRRGDQHYLVSGSTDCTAKIWDLQKRECICTLPAMSPVLCVFAHPNLPLLITGTNHGIIHVWSTTDFRLMRTINLGGGGHVVGLACLMGSQRIVIGQEKAISIMDICDDDGLRPMLVTPRRQHAENELTQAKAEHRETEEHGQTKEMRLACRAWVLARRVEGGH</sequence>
<protein>
    <recommendedName>
        <fullName evidence="1">non-specific serine/threonine protein kinase</fullName>
        <ecNumber evidence="1">2.7.11.1</ecNumber>
    </recommendedName>
</protein>
<evidence type="ECO:0000256" key="4">
    <source>
        <dbReference type="ARBA" id="ARBA00022679"/>
    </source>
</evidence>
<evidence type="ECO:0000259" key="13">
    <source>
        <dbReference type="PROSITE" id="PS50011"/>
    </source>
</evidence>
<accession>A0A3B6U0B0</accession>
<dbReference type="InterPro" id="IPR000535">
    <property type="entry name" value="MSP_dom"/>
</dbReference>
<dbReference type="PROSITE" id="PS50202">
    <property type="entry name" value="MSP"/>
    <property type="match status" value="2"/>
</dbReference>
<dbReference type="InterPro" id="IPR008962">
    <property type="entry name" value="PapD-like_sf"/>
</dbReference>
<dbReference type="PROSITE" id="PS50294">
    <property type="entry name" value="WD_REPEATS_REGION"/>
    <property type="match status" value="2"/>
</dbReference>
<keyword evidence="3 11" id="KW-0853">WD repeat</keyword>
<evidence type="ECO:0000256" key="2">
    <source>
        <dbReference type="ARBA" id="ARBA00022527"/>
    </source>
</evidence>
<dbReference type="GO" id="GO:0005524">
    <property type="term" value="F:ATP binding"/>
    <property type="evidence" value="ECO:0007669"/>
    <property type="project" value="UniProtKB-UniRule"/>
</dbReference>
<feature type="binding site" evidence="12">
    <location>
        <position position="65"/>
    </location>
    <ligand>
        <name>ATP</name>
        <dbReference type="ChEBI" id="CHEBI:30616"/>
    </ligand>
</feature>
<dbReference type="PROSITE" id="PS00678">
    <property type="entry name" value="WD_REPEATS_1"/>
    <property type="match status" value="1"/>
</dbReference>
<dbReference type="PROSITE" id="PS00108">
    <property type="entry name" value="PROTEIN_KINASE_ST"/>
    <property type="match status" value="1"/>
</dbReference>
<evidence type="ECO:0000313" key="16">
    <source>
        <dbReference type="Proteomes" id="UP000019116"/>
    </source>
</evidence>
<dbReference type="CDD" id="cd00200">
    <property type="entry name" value="WD40"/>
    <property type="match status" value="1"/>
</dbReference>
<feature type="domain" description="MSP" evidence="14">
    <location>
        <begin position="813"/>
        <end position="963"/>
    </location>
</feature>
<dbReference type="Gramene" id="TraesWEE_scaffold_004067_01G000300.1">
    <property type="protein sequence ID" value="TraesWEE_scaffold_004067_01G000300.1"/>
    <property type="gene ID" value="TraesWEE_scaffold_004067_01G000300"/>
</dbReference>
<dbReference type="SMART" id="SM00220">
    <property type="entry name" value="S_TKc"/>
    <property type="match status" value="1"/>
</dbReference>
<dbReference type="PANTHER" id="PTHR19876">
    <property type="entry name" value="COATOMER"/>
    <property type="match status" value="1"/>
</dbReference>
<dbReference type="Gramene" id="TraesCS7D02G545800.1">
    <property type="protein sequence ID" value="TraesCS7D02G545800.1"/>
    <property type="gene ID" value="TraesCS7D02G545800"/>
</dbReference>
<keyword evidence="5" id="KW-0677">Repeat</keyword>
<evidence type="ECO:0000256" key="10">
    <source>
        <dbReference type="ARBA" id="ARBA00048679"/>
    </source>
</evidence>
<proteinExistence type="predicted"/>
<comment type="catalytic activity">
    <reaction evidence="9">
        <text>L-threonyl-[protein] + ATP = O-phospho-L-threonyl-[protein] + ADP + H(+)</text>
        <dbReference type="Rhea" id="RHEA:46608"/>
        <dbReference type="Rhea" id="RHEA-COMP:11060"/>
        <dbReference type="Rhea" id="RHEA-COMP:11605"/>
        <dbReference type="ChEBI" id="CHEBI:15378"/>
        <dbReference type="ChEBI" id="CHEBI:30013"/>
        <dbReference type="ChEBI" id="CHEBI:30616"/>
        <dbReference type="ChEBI" id="CHEBI:61977"/>
        <dbReference type="ChEBI" id="CHEBI:456216"/>
        <dbReference type="EC" id="2.7.11.1"/>
    </reaction>
</comment>
<dbReference type="SUPFAM" id="SSF50978">
    <property type="entry name" value="WD40 repeat-like"/>
    <property type="match status" value="2"/>
</dbReference>
<evidence type="ECO:0000256" key="7">
    <source>
        <dbReference type="ARBA" id="ARBA00022777"/>
    </source>
</evidence>
<dbReference type="InterPro" id="IPR008271">
    <property type="entry name" value="Ser/Thr_kinase_AS"/>
</dbReference>
<dbReference type="Gramene" id="TraesROB_scaffold_001623_01G000400.1">
    <property type="protein sequence ID" value="TraesROB_scaffold_001623_01G000400.1"/>
    <property type="gene ID" value="TraesROB_scaffold_001623_01G000400"/>
</dbReference>
<dbReference type="Proteomes" id="UP000019116">
    <property type="component" value="Chromosome 7D"/>
</dbReference>
<dbReference type="Pfam" id="PF00400">
    <property type="entry name" value="WD40"/>
    <property type="match status" value="4"/>
</dbReference>
<dbReference type="FunFam" id="1.10.510.10:FF:001023">
    <property type="entry name" value="Os07g0541700 protein"/>
    <property type="match status" value="1"/>
</dbReference>
<dbReference type="InterPro" id="IPR017441">
    <property type="entry name" value="Protein_kinase_ATP_BS"/>
</dbReference>
<dbReference type="PANTHER" id="PTHR19876:SF68">
    <property type="entry name" value="COATOMER SUBUNIT BETA'-2"/>
    <property type="match status" value="1"/>
</dbReference>
<dbReference type="PROSITE" id="PS00107">
    <property type="entry name" value="PROTEIN_KINASE_ATP"/>
    <property type="match status" value="1"/>
</dbReference>
<feature type="domain" description="Protein kinase" evidence="13">
    <location>
        <begin position="38"/>
        <end position="305"/>
    </location>
</feature>
<dbReference type="InterPro" id="IPR019775">
    <property type="entry name" value="WD40_repeat_CS"/>
</dbReference>
<dbReference type="GO" id="GO:0004674">
    <property type="term" value="F:protein serine/threonine kinase activity"/>
    <property type="evidence" value="ECO:0007669"/>
    <property type="project" value="UniProtKB-KW"/>
</dbReference>
<dbReference type="GO" id="GO:0006890">
    <property type="term" value="P:retrograde vesicle-mediated transport, Golgi to endoplasmic reticulum"/>
    <property type="evidence" value="ECO:0000318"/>
    <property type="project" value="GO_Central"/>
</dbReference>
<dbReference type="STRING" id="4565.A0A3B6U0B0"/>
<dbReference type="Gramene" id="TraesCAD_scaffold_003810_01G000300.1">
    <property type="protein sequence ID" value="TraesCAD_scaffold_003810_01G000300.1"/>
    <property type="gene ID" value="TraesCAD_scaffold_003810_01G000300"/>
</dbReference>
<dbReference type="SUPFAM" id="SSF56112">
    <property type="entry name" value="Protein kinase-like (PK-like)"/>
    <property type="match status" value="1"/>
</dbReference>
<dbReference type="InterPro" id="IPR050844">
    <property type="entry name" value="Coatomer_complex_subunit"/>
</dbReference>
<dbReference type="GO" id="GO:0006886">
    <property type="term" value="P:intracellular protein transport"/>
    <property type="evidence" value="ECO:0000318"/>
    <property type="project" value="GO_Central"/>
</dbReference>
<evidence type="ECO:0000256" key="6">
    <source>
        <dbReference type="ARBA" id="ARBA00022741"/>
    </source>
</evidence>
<keyword evidence="2" id="KW-0723">Serine/threonine-protein kinase</keyword>
<evidence type="ECO:0000256" key="1">
    <source>
        <dbReference type="ARBA" id="ARBA00012513"/>
    </source>
</evidence>
<keyword evidence="8 12" id="KW-0067">ATP-binding</keyword>
<evidence type="ECO:0000313" key="15">
    <source>
        <dbReference type="EnsemblPlants" id="TraesCS7D02G545800.1"/>
    </source>
</evidence>
<dbReference type="Gene3D" id="2.130.10.10">
    <property type="entry name" value="YVTN repeat-like/Quinoprotein amine dehydrogenase"/>
    <property type="match status" value="2"/>
</dbReference>
<dbReference type="GO" id="GO:0006888">
    <property type="term" value="P:endoplasmic reticulum to Golgi vesicle-mediated transport"/>
    <property type="evidence" value="ECO:0000318"/>
    <property type="project" value="GO_Central"/>
</dbReference>
<dbReference type="InterPro" id="IPR011009">
    <property type="entry name" value="Kinase-like_dom_sf"/>
</dbReference>
<organism evidence="15">
    <name type="scientific">Triticum aestivum</name>
    <name type="common">Wheat</name>
    <dbReference type="NCBI Taxonomy" id="4565"/>
    <lineage>
        <taxon>Eukaryota</taxon>
        <taxon>Viridiplantae</taxon>
        <taxon>Streptophyta</taxon>
        <taxon>Embryophyta</taxon>
        <taxon>Tracheophyta</taxon>
        <taxon>Spermatophyta</taxon>
        <taxon>Magnoliopsida</taxon>
        <taxon>Liliopsida</taxon>
        <taxon>Poales</taxon>
        <taxon>Poaceae</taxon>
        <taxon>BOP clade</taxon>
        <taxon>Pooideae</taxon>
        <taxon>Triticodae</taxon>
        <taxon>Triticeae</taxon>
        <taxon>Triticinae</taxon>
        <taxon>Triticum</taxon>
    </lineage>
</organism>
<name>A0A3B6U0B0_WHEAT</name>
<keyword evidence="7" id="KW-0418">Kinase</keyword>
<feature type="repeat" description="WD" evidence="11">
    <location>
        <begin position="644"/>
        <end position="687"/>
    </location>
</feature>
<evidence type="ECO:0000256" key="9">
    <source>
        <dbReference type="ARBA" id="ARBA00047899"/>
    </source>
</evidence>